<accession>A0A516V2P7</accession>
<evidence type="ECO:0000313" key="6">
    <source>
        <dbReference type="Proteomes" id="UP000315891"/>
    </source>
</evidence>
<dbReference type="EMBL" id="CP041742">
    <property type="protein sequence ID" value="QDQ72798.1"/>
    <property type="molecule type" value="Genomic_DNA"/>
</dbReference>
<dbReference type="GO" id="GO:0016747">
    <property type="term" value="F:acyltransferase activity, transferring groups other than amino-acyl groups"/>
    <property type="evidence" value="ECO:0007669"/>
    <property type="project" value="InterPro"/>
</dbReference>
<dbReference type="Pfam" id="PF25559">
    <property type="entry name" value="DUF7931"/>
    <property type="match status" value="1"/>
</dbReference>
<proteinExistence type="predicted"/>
<keyword evidence="6" id="KW-1185">Reference proteome</keyword>
<dbReference type="InterPro" id="IPR016181">
    <property type="entry name" value="Acyl_CoA_acyltransferase"/>
</dbReference>
<evidence type="ECO:0000256" key="1">
    <source>
        <dbReference type="ARBA" id="ARBA00022679"/>
    </source>
</evidence>
<dbReference type="Proteomes" id="UP000315891">
    <property type="component" value="Chromosome"/>
</dbReference>
<keyword evidence="1 5" id="KW-0808">Transferase</keyword>
<dbReference type="InterPro" id="IPR050832">
    <property type="entry name" value="Bact_Acetyltransf"/>
</dbReference>
<dbReference type="InterPro" id="IPR057691">
    <property type="entry name" value="DUF7931"/>
</dbReference>
<sequence length="341" mass="37387">MPRRRRLREAVDHRPRPGAGPVAARPLRARIPGGRGEVNATALGFSVSAADYARDGAALRAVREAVFVREQGVPLELELDAQDPDCLHVLARDADGKPIGTGRLTPAHTLGRMAVLPEWRGRGVGAAMLAALTELARGQRWNAIELHAQVDAIGFYVRNGYLPVGPRYMEAGIEHQSMRRALGGPNAVEDREAAIAATIAIVDSTRRGLRAYSRALDPGLFDAPPVLDALRRLAVRRDGIELRFLLQDAETPQREQAPLIALAQRLPSVLLFRAVDDPVDLNYPSAFVANDGSGYYFRGLGHRFDGETALDAGGRARQLREEFDRTWERSRPCSEYRALGL</sequence>
<evidence type="ECO:0000256" key="2">
    <source>
        <dbReference type="ARBA" id="ARBA00023315"/>
    </source>
</evidence>
<feature type="region of interest" description="Disordered" evidence="3">
    <location>
        <begin position="1"/>
        <end position="24"/>
    </location>
</feature>
<reference evidence="5 6" key="1">
    <citation type="submission" date="2019-07" db="EMBL/GenBank/DDBJ databases">
        <title>Lysobacter weifangensis sp. nov., isolated from bensulfuron-methyl contaminated farmland soil.</title>
        <authorList>
            <person name="Zhao H."/>
        </authorList>
    </citation>
    <scope>NUCLEOTIDE SEQUENCE [LARGE SCALE GENOMIC DNA]</scope>
    <source>
        <strain evidence="5 6">CC-Bw-6</strain>
    </source>
</reference>
<feature type="domain" description="N-acetyltransferase" evidence="4">
    <location>
        <begin position="45"/>
        <end position="183"/>
    </location>
</feature>
<organism evidence="5 6">
    <name type="scientific">Pseudoluteimonas lycopersici</name>
    <dbReference type="NCBI Taxonomy" id="1324796"/>
    <lineage>
        <taxon>Bacteria</taxon>
        <taxon>Pseudomonadati</taxon>
        <taxon>Pseudomonadota</taxon>
        <taxon>Gammaproteobacteria</taxon>
        <taxon>Lysobacterales</taxon>
        <taxon>Lysobacteraceae</taxon>
        <taxon>Pseudoluteimonas</taxon>
    </lineage>
</organism>
<evidence type="ECO:0000256" key="3">
    <source>
        <dbReference type="SAM" id="MobiDB-lite"/>
    </source>
</evidence>
<dbReference type="AlphaFoldDB" id="A0A516V2P7"/>
<dbReference type="Pfam" id="PF13673">
    <property type="entry name" value="Acetyltransf_10"/>
    <property type="match status" value="1"/>
</dbReference>
<dbReference type="SUPFAM" id="SSF55729">
    <property type="entry name" value="Acyl-CoA N-acyltransferases (Nat)"/>
    <property type="match status" value="1"/>
</dbReference>
<protein>
    <submittedName>
        <fullName evidence="5">GNAT family N-acetyltransferase</fullName>
    </submittedName>
</protein>
<dbReference type="CDD" id="cd04301">
    <property type="entry name" value="NAT_SF"/>
    <property type="match status" value="1"/>
</dbReference>
<keyword evidence="2" id="KW-0012">Acyltransferase</keyword>
<evidence type="ECO:0000313" key="5">
    <source>
        <dbReference type="EMBL" id="QDQ72798.1"/>
    </source>
</evidence>
<evidence type="ECO:0000259" key="4">
    <source>
        <dbReference type="PROSITE" id="PS51186"/>
    </source>
</evidence>
<dbReference type="InterPro" id="IPR000182">
    <property type="entry name" value="GNAT_dom"/>
</dbReference>
<dbReference type="PANTHER" id="PTHR43877:SF1">
    <property type="entry name" value="ACETYLTRANSFERASE"/>
    <property type="match status" value="1"/>
</dbReference>
<dbReference type="PROSITE" id="PS51186">
    <property type="entry name" value="GNAT"/>
    <property type="match status" value="1"/>
</dbReference>
<name>A0A516V2P7_9GAMM</name>
<dbReference type="PANTHER" id="PTHR43877">
    <property type="entry name" value="AMINOALKYLPHOSPHONATE N-ACETYLTRANSFERASE-RELATED-RELATED"/>
    <property type="match status" value="1"/>
</dbReference>
<gene>
    <name evidence="5" type="ORF">FNZ56_02370</name>
</gene>
<dbReference type="OrthoDB" id="9796171at2"/>
<dbReference type="Gene3D" id="3.40.630.30">
    <property type="match status" value="1"/>
</dbReference>